<dbReference type="PROSITE" id="PS00519">
    <property type="entry name" value="HTH_ASNC_1"/>
    <property type="match status" value="1"/>
</dbReference>
<evidence type="ECO:0000259" key="4">
    <source>
        <dbReference type="PROSITE" id="PS50956"/>
    </source>
</evidence>
<accession>A0A7C9TKD9</accession>
<dbReference type="InterPro" id="IPR000485">
    <property type="entry name" value="AsnC-type_HTH_dom"/>
</dbReference>
<dbReference type="SUPFAM" id="SSF54909">
    <property type="entry name" value="Dimeric alpha+beta barrel"/>
    <property type="match status" value="1"/>
</dbReference>
<dbReference type="GO" id="GO:0043200">
    <property type="term" value="P:response to amino acid"/>
    <property type="evidence" value="ECO:0007669"/>
    <property type="project" value="TreeGrafter"/>
</dbReference>
<feature type="domain" description="HTH asnC-type" evidence="4">
    <location>
        <begin position="1"/>
        <end position="87"/>
    </location>
</feature>
<comment type="caution">
    <text evidence="5">The sequence shown here is derived from an EMBL/GenBank/DDBJ whole genome shotgun (WGS) entry which is preliminary data.</text>
</comment>
<proteinExistence type="predicted"/>
<sequence>MDETDLKLIAQLRRNARTPVVALARALGVTRSTVQNRLARLEREGTIVGYSVQLKPDVAEHAIRAVMSIAVEGNRAAEVRHALTGHPNVVALHTTNGRWDLVAELRTDSLHAFDTVLNTIRLLDGISTTETSLLLGTYK</sequence>
<dbReference type="GO" id="GO:0006355">
    <property type="term" value="P:regulation of DNA-templated transcription"/>
    <property type="evidence" value="ECO:0007669"/>
    <property type="project" value="UniProtKB-ARBA"/>
</dbReference>
<dbReference type="PROSITE" id="PS50956">
    <property type="entry name" value="HTH_ASNC_2"/>
    <property type="match status" value="1"/>
</dbReference>
<dbReference type="AlphaFoldDB" id="A0A7C9TKD9"/>
<dbReference type="SMART" id="SM00344">
    <property type="entry name" value="HTH_ASNC"/>
    <property type="match status" value="1"/>
</dbReference>
<dbReference type="InterPro" id="IPR036390">
    <property type="entry name" value="WH_DNA-bd_sf"/>
</dbReference>
<organism evidence="5 6">
    <name type="scientific">Ideonella livida</name>
    <dbReference type="NCBI Taxonomy" id="2707176"/>
    <lineage>
        <taxon>Bacteria</taxon>
        <taxon>Pseudomonadati</taxon>
        <taxon>Pseudomonadota</taxon>
        <taxon>Betaproteobacteria</taxon>
        <taxon>Burkholderiales</taxon>
        <taxon>Sphaerotilaceae</taxon>
        <taxon>Ideonella</taxon>
    </lineage>
</organism>
<dbReference type="CDD" id="cd00090">
    <property type="entry name" value="HTH_ARSR"/>
    <property type="match status" value="1"/>
</dbReference>
<dbReference type="InterPro" id="IPR011991">
    <property type="entry name" value="ArsR-like_HTH"/>
</dbReference>
<dbReference type="InterPro" id="IPR036388">
    <property type="entry name" value="WH-like_DNA-bd_sf"/>
</dbReference>
<evidence type="ECO:0000313" key="5">
    <source>
        <dbReference type="EMBL" id="NDY90266.1"/>
    </source>
</evidence>
<dbReference type="GO" id="GO:0005829">
    <property type="term" value="C:cytosol"/>
    <property type="evidence" value="ECO:0007669"/>
    <property type="project" value="TreeGrafter"/>
</dbReference>
<gene>
    <name evidence="5" type="ORF">G3A44_03550</name>
</gene>
<reference evidence="5 6" key="1">
    <citation type="submission" date="2020-02" db="EMBL/GenBank/DDBJ databases">
        <title>Ideonella bacterium strain TBM-1.</title>
        <authorList>
            <person name="Chen W.-M."/>
        </authorList>
    </citation>
    <scope>NUCLEOTIDE SEQUENCE [LARGE SCALE GENOMIC DNA]</scope>
    <source>
        <strain evidence="5 6">TBM-1</strain>
    </source>
</reference>
<dbReference type="EMBL" id="JAAGOH010000003">
    <property type="protein sequence ID" value="NDY90266.1"/>
    <property type="molecule type" value="Genomic_DNA"/>
</dbReference>
<dbReference type="InterPro" id="IPR019887">
    <property type="entry name" value="Tscrpt_reg_AsnC/Lrp_C"/>
</dbReference>
<dbReference type="PANTHER" id="PTHR30154">
    <property type="entry name" value="LEUCINE-RESPONSIVE REGULATORY PROTEIN"/>
    <property type="match status" value="1"/>
</dbReference>
<dbReference type="SUPFAM" id="SSF46785">
    <property type="entry name" value="Winged helix' DNA-binding domain"/>
    <property type="match status" value="1"/>
</dbReference>
<evidence type="ECO:0000256" key="3">
    <source>
        <dbReference type="ARBA" id="ARBA00023163"/>
    </source>
</evidence>
<dbReference type="InterPro" id="IPR019888">
    <property type="entry name" value="Tscrpt_reg_AsnC-like"/>
</dbReference>
<keyword evidence="2" id="KW-0238">DNA-binding</keyword>
<keyword evidence="6" id="KW-1185">Reference proteome</keyword>
<keyword evidence="1" id="KW-0805">Transcription regulation</keyword>
<name>A0A7C9TKD9_9BURK</name>
<dbReference type="Pfam" id="PF01037">
    <property type="entry name" value="AsnC_trans_reg"/>
    <property type="match status" value="1"/>
</dbReference>
<dbReference type="PANTHER" id="PTHR30154:SF53">
    <property type="entry name" value="HTH-TYPE TRANSCRIPTIONAL REGULATOR LRPC"/>
    <property type="match status" value="1"/>
</dbReference>
<dbReference type="Pfam" id="PF13404">
    <property type="entry name" value="HTH_AsnC-type"/>
    <property type="match status" value="1"/>
</dbReference>
<evidence type="ECO:0000313" key="6">
    <source>
        <dbReference type="Proteomes" id="UP000484255"/>
    </source>
</evidence>
<dbReference type="PRINTS" id="PR00033">
    <property type="entry name" value="HTHASNC"/>
</dbReference>
<dbReference type="Gene3D" id="1.10.10.10">
    <property type="entry name" value="Winged helix-like DNA-binding domain superfamily/Winged helix DNA-binding domain"/>
    <property type="match status" value="1"/>
</dbReference>
<keyword evidence="3" id="KW-0804">Transcription</keyword>
<dbReference type="InterPro" id="IPR011008">
    <property type="entry name" value="Dimeric_a/b-barrel"/>
</dbReference>
<evidence type="ECO:0000256" key="1">
    <source>
        <dbReference type="ARBA" id="ARBA00023015"/>
    </source>
</evidence>
<evidence type="ECO:0000256" key="2">
    <source>
        <dbReference type="ARBA" id="ARBA00023125"/>
    </source>
</evidence>
<dbReference type="Proteomes" id="UP000484255">
    <property type="component" value="Unassembled WGS sequence"/>
</dbReference>
<protein>
    <submittedName>
        <fullName evidence="5">Lrp/AsnC family transcriptional regulator</fullName>
    </submittedName>
</protein>
<dbReference type="GO" id="GO:0043565">
    <property type="term" value="F:sequence-specific DNA binding"/>
    <property type="evidence" value="ECO:0007669"/>
    <property type="project" value="InterPro"/>
</dbReference>
<dbReference type="InterPro" id="IPR019885">
    <property type="entry name" value="Tscrpt_reg_HTH_AsnC-type_CS"/>
</dbReference>
<dbReference type="Gene3D" id="3.30.70.920">
    <property type="match status" value="1"/>
</dbReference>